<accession>A0A8J9X912</accession>
<proteinExistence type="inferred from homology"/>
<dbReference type="EMBL" id="OU594950">
    <property type="protein sequence ID" value="CAG9294486.1"/>
    <property type="molecule type" value="Genomic_DNA"/>
</dbReference>
<evidence type="ECO:0000313" key="1">
    <source>
        <dbReference type="EMBL" id="CAG9294486.1"/>
    </source>
</evidence>
<reference evidence="1" key="1">
    <citation type="submission" date="2022-02" db="EMBL/GenBank/DDBJ databases">
        <authorList>
            <person name="Giguere J D."/>
        </authorList>
    </citation>
    <scope>NUCLEOTIDE SEQUENCE</scope>
    <source>
        <strain evidence="1">CCAP 1055/1</strain>
    </source>
</reference>
<organism evidence="1">
    <name type="scientific">Phaeodactylum tricornutum</name>
    <name type="common">Diatom</name>
    <dbReference type="NCBI Taxonomy" id="2850"/>
    <lineage>
        <taxon>Eukaryota</taxon>
        <taxon>Sar</taxon>
        <taxon>Stramenopiles</taxon>
        <taxon>Ochrophyta</taxon>
        <taxon>Bacillariophyta</taxon>
        <taxon>Bacillariophyceae</taxon>
        <taxon>Bacillariophycidae</taxon>
        <taxon>Naviculales</taxon>
        <taxon>Phaeodactylaceae</taxon>
        <taxon>Phaeodactylum</taxon>
    </lineage>
</organism>
<dbReference type="GO" id="GO:0005829">
    <property type="term" value="C:cytosol"/>
    <property type="evidence" value="ECO:0007669"/>
    <property type="project" value="TreeGrafter"/>
</dbReference>
<gene>
    <name evidence="1" type="ORF">PTTT1_LOCUS54833</name>
</gene>
<feature type="non-terminal residue" evidence="1">
    <location>
        <position position="264"/>
    </location>
</feature>
<dbReference type="AlphaFoldDB" id="A0A8J9X912"/>
<protein>
    <submittedName>
        <fullName evidence="1">Uncharacterized protein</fullName>
    </submittedName>
</protein>
<dbReference type="PANTHER" id="PTHR30283">
    <property type="entry name" value="PEROXIDE STRESS RESPONSE PROTEIN YAAA"/>
    <property type="match status" value="1"/>
</dbReference>
<dbReference type="InterPro" id="IPR005583">
    <property type="entry name" value="YaaA"/>
</dbReference>
<dbReference type="HAMAP" id="MF_00652">
    <property type="entry name" value="UPF0246"/>
    <property type="match status" value="1"/>
</dbReference>
<sequence length="264" mass="29728">MSSKQKCGRGIMMILSPAKTLDLSPYVGNVQKLTHADCDLDRTAEVAKSLKKRKDLKQLLGVSENIANTALKYWEAFTIEDSKRNSESKPCIYAFSGAAYQALRIQDCSQEAVDYLQRNLRIIDPVYGILRPLDQIQPYRLEMATKNVLPNVAKLADFWKESVTRRLSGEIGLRATPILLNLASDEYSAAVAPDELPENIHYVKVIFREDGRVISVHAKRARGLMVQFLAENNIQTMEGVKSFDQEGYGFVVAYSDDTTLVFER</sequence>
<dbReference type="Proteomes" id="UP000836788">
    <property type="component" value="Chromosome 9"/>
</dbReference>
<dbReference type="GO" id="GO:0033194">
    <property type="term" value="P:response to hydroperoxide"/>
    <property type="evidence" value="ECO:0007669"/>
    <property type="project" value="TreeGrafter"/>
</dbReference>
<dbReference type="Pfam" id="PF03883">
    <property type="entry name" value="H2O2_YaaD"/>
    <property type="match status" value="1"/>
</dbReference>
<dbReference type="PANTHER" id="PTHR30283:SF4">
    <property type="entry name" value="PEROXIDE STRESS RESISTANCE PROTEIN YAAA"/>
    <property type="match status" value="1"/>
</dbReference>
<name>A0A8J9X912_PHATR</name>